<dbReference type="BioCyc" id="CCAL311458:G131R-110-MONOMER"/>
<dbReference type="AlphaFoldDB" id="E6N4C7"/>
<dbReference type="EMBL" id="AP011828">
    <property type="protein sequence ID" value="BAJ47146.1"/>
    <property type="molecule type" value="Genomic_DNA"/>
</dbReference>
<reference evidence="2 4" key="2">
    <citation type="journal article" date="2011" name="Nucleic Acids Res.">
        <title>Insights into the evolution of Archaea and eukaryotic protein modifier systems revealed by the genome of a novel archaeal group.</title>
        <authorList>
            <person name="Nunoura T."/>
            <person name="Takaki Y."/>
            <person name="Kakuta J."/>
            <person name="Nishi S."/>
            <person name="Sugahara J."/>
            <person name="Kazama H."/>
            <person name="Chee G."/>
            <person name="Hattori M."/>
            <person name="Kanai A."/>
            <person name="Atomi H."/>
            <person name="Takai K."/>
            <person name="Takami H."/>
        </authorList>
    </citation>
    <scope>NUCLEOTIDE SEQUENCE [LARGE SCALE GENOMIC DNA]</scope>
</reference>
<dbReference type="STRING" id="311458.CSUB_C0110"/>
<dbReference type="Proteomes" id="UP000008120">
    <property type="component" value="Chromosome"/>
</dbReference>
<evidence type="ECO:0000313" key="4">
    <source>
        <dbReference type="Proteomes" id="UP000008120"/>
    </source>
</evidence>
<dbReference type="Pfam" id="PF01037">
    <property type="entry name" value="AsnC_trans_reg"/>
    <property type="match status" value="1"/>
</dbReference>
<protein>
    <submittedName>
        <fullName evidence="2">Transcriptional regulator, AsnC</fullName>
    </submittedName>
</protein>
<accession>E6N4C7</accession>
<reference evidence="2 4" key="1">
    <citation type="journal article" date="2005" name="Environ. Microbiol.">
        <title>Genetic and functional properties of uncultivated thermophilic crenarchaeotes from a subsurface gold mine as revealed by analysis of genome fragments.</title>
        <authorList>
            <person name="Nunoura T."/>
            <person name="Hirayama H."/>
            <person name="Takami H."/>
            <person name="Oida H."/>
            <person name="Nishi S."/>
            <person name="Shimamura S."/>
            <person name="Suzuki Y."/>
            <person name="Inagaki F."/>
            <person name="Takai K."/>
            <person name="Nealson K.H."/>
            <person name="Horikoshi K."/>
        </authorList>
    </citation>
    <scope>NUCLEOTIDE SEQUENCE [LARGE SCALE GENOMIC DNA]</scope>
</reference>
<gene>
    <name evidence="3" type="ORF">CSUB_C0110</name>
    <name evidence="2" type="ORF">HGMM_F35A09C32</name>
</gene>
<name>E6N4C7_CALS0</name>
<dbReference type="Gene3D" id="3.30.70.920">
    <property type="match status" value="1"/>
</dbReference>
<dbReference type="InterPro" id="IPR011008">
    <property type="entry name" value="Dimeric_a/b-barrel"/>
</dbReference>
<feature type="domain" description="Transcription regulator AsnC/Lrp ligand binding" evidence="1">
    <location>
        <begin position="12"/>
        <end position="79"/>
    </location>
</feature>
<dbReference type="SUPFAM" id="SSF54909">
    <property type="entry name" value="Dimeric alpha+beta barrel"/>
    <property type="match status" value="1"/>
</dbReference>
<evidence type="ECO:0000313" key="3">
    <source>
        <dbReference type="EMBL" id="BAJ49973.1"/>
    </source>
</evidence>
<proteinExistence type="predicted"/>
<evidence type="ECO:0000259" key="1">
    <source>
        <dbReference type="Pfam" id="PF01037"/>
    </source>
</evidence>
<sequence length="80" mass="9101">MGEPMALAFMLLNVRPGREEEVLSQLRAIKEVRDAQRVYGVYDMVVKIEADSMDALKQVVNNRVKKIENITSVISLIVMH</sequence>
<dbReference type="InterPro" id="IPR019887">
    <property type="entry name" value="Tscrpt_reg_AsnC/Lrp_C"/>
</dbReference>
<evidence type="ECO:0000313" key="2">
    <source>
        <dbReference type="EMBL" id="BAJ47146.1"/>
    </source>
</evidence>
<dbReference type="EMBL" id="BA000048">
    <property type="protein sequence ID" value="BAJ49973.1"/>
    <property type="molecule type" value="Genomic_DNA"/>
</dbReference>
<organism evidence="2 4">
    <name type="scientific">Caldiarchaeum subterraneum</name>
    <dbReference type="NCBI Taxonomy" id="311458"/>
    <lineage>
        <taxon>Archaea</taxon>
        <taxon>Nitrososphaerota</taxon>
        <taxon>Candidatus Caldarchaeales</taxon>
        <taxon>Candidatus Caldarchaeaceae</taxon>
        <taxon>Candidatus Caldarchaeum</taxon>
    </lineage>
</organism>
<dbReference type="KEGG" id="csu:CSUB_C0110"/>